<evidence type="ECO:0000256" key="3">
    <source>
        <dbReference type="ARBA" id="ARBA00022553"/>
    </source>
</evidence>
<accession>A0AAX6SF41</accession>
<dbReference type="PRINTS" id="PR00258">
    <property type="entry name" value="SPERACTRCPTR"/>
</dbReference>
<proteinExistence type="predicted"/>
<evidence type="ECO:0000256" key="15">
    <source>
        <dbReference type="PROSITE-ProRule" id="PRU00196"/>
    </source>
</evidence>
<feature type="domain" description="SRCR" evidence="18">
    <location>
        <begin position="332"/>
        <end position="428"/>
    </location>
</feature>
<name>A0AAX6SF41_HETGA</name>
<dbReference type="Pfam" id="PF00530">
    <property type="entry name" value="SRCR"/>
    <property type="match status" value="1"/>
</dbReference>
<evidence type="ECO:0000256" key="11">
    <source>
        <dbReference type="ARBA" id="ARBA00023180"/>
    </source>
</evidence>
<keyword evidence="8 17" id="KW-0472">Membrane</keyword>
<feature type="region of interest" description="Disordered" evidence="16">
    <location>
        <begin position="64"/>
        <end position="95"/>
    </location>
</feature>
<evidence type="ECO:0000256" key="6">
    <source>
        <dbReference type="ARBA" id="ARBA00022737"/>
    </source>
</evidence>
<evidence type="ECO:0000256" key="12">
    <source>
        <dbReference type="ARBA" id="ARBA00056739"/>
    </source>
</evidence>
<dbReference type="PROSITE" id="PS50287">
    <property type="entry name" value="SRCR_2"/>
    <property type="match status" value="3"/>
</dbReference>
<comment type="function">
    <text evidence="12">Lymphoid-specific receptor expressed by all T-cells and in a subset of B-cells known as B1a cells. Plays a role in the regulation of TCR and BCR signaling, thymocyte selection, T-cell effector differentiation and immune tolerance. Acts by interacting with several ligands expressed on B-cells such as CD5L or CD72 and thereby plays an important role in contact-mediated, T-dependent B-cell activation and in the maintenance of regulatory T and B-cell homeostasis. Functions as a negative regulator of TCR signaling during thymocyte development by associating with several signaling proteins including LCK, CD3Z chain, PI3K or CBL. Mechanistically, co-engagement of CD3 with CD5 enhances phosphorylated CBL recruitment leading to increased VAV1 phosphorylation and degradation. Modulates B-cell biology through ERK1/2 activation in a Ca(2+)-dependent pathway via the non-selective Ca(2+) channel TRPC1, leading to IL-10 production.</text>
</comment>
<comment type="subunit">
    <text evidence="13">Interacts with CD72/LYB-2. Interacts with PTPN6/SHP-1. Interacts with CBL. Interacts with CD5L.</text>
</comment>
<keyword evidence="5" id="KW-0732">Signal</keyword>
<feature type="domain" description="SRCR" evidence="18">
    <location>
        <begin position="204"/>
        <end position="306"/>
    </location>
</feature>
<keyword evidence="10" id="KW-0675">Receptor</keyword>
<feature type="region of interest" description="Disordered" evidence="16">
    <location>
        <begin position="579"/>
        <end position="658"/>
    </location>
</feature>
<feature type="compositionally biased region" description="Low complexity" evidence="16">
    <location>
        <begin position="75"/>
        <end position="91"/>
    </location>
</feature>
<keyword evidence="7 17" id="KW-1133">Transmembrane helix</keyword>
<dbReference type="SMART" id="SM00202">
    <property type="entry name" value="SR"/>
    <property type="match status" value="1"/>
</dbReference>
<evidence type="ECO:0000256" key="8">
    <source>
        <dbReference type="ARBA" id="ARBA00023136"/>
    </source>
</evidence>
<evidence type="ECO:0000313" key="20">
    <source>
        <dbReference type="RefSeq" id="XP_021107522.1"/>
    </source>
</evidence>
<evidence type="ECO:0000256" key="10">
    <source>
        <dbReference type="ARBA" id="ARBA00023170"/>
    </source>
</evidence>
<comment type="subcellular location">
    <subcellularLocation>
        <location evidence="1">Cell membrane</location>
        <topology evidence="1">Single-pass type I membrane protein</topology>
    </subcellularLocation>
</comment>
<dbReference type="PANTHER" id="PTHR47309">
    <property type="entry name" value="T-CELL SURFACE GLYCOPROTEIN CD5"/>
    <property type="match status" value="1"/>
</dbReference>
<evidence type="ECO:0000256" key="4">
    <source>
        <dbReference type="ARBA" id="ARBA00022692"/>
    </source>
</evidence>
<dbReference type="Gene3D" id="3.10.250.10">
    <property type="entry name" value="SRCR-like domain"/>
    <property type="match status" value="2"/>
</dbReference>
<keyword evidence="9 15" id="KW-1015">Disulfide bond</keyword>
<dbReference type="FunFam" id="3.10.250.10:FF:000030">
    <property type="entry name" value="T-cell surface glycoprotein CD5"/>
    <property type="match status" value="1"/>
</dbReference>
<dbReference type="CTD" id="921"/>
<dbReference type="FunFam" id="3.10.250.10:FF:000028">
    <property type="entry name" value="T-cell surface glycoprotein CD5"/>
    <property type="match status" value="1"/>
</dbReference>
<dbReference type="PRINTS" id="PR01409">
    <property type="entry name" value="TCELLCD5"/>
</dbReference>
<dbReference type="InterPro" id="IPR036772">
    <property type="entry name" value="SRCR-like_dom_sf"/>
</dbReference>
<keyword evidence="4 17" id="KW-0812">Transmembrane</keyword>
<dbReference type="GO" id="GO:0031295">
    <property type="term" value="P:T cell costimulation"/>
    <property type="evidence" value="ECO:0007669"/>
    <property type="project" value="TreeGrafter"/>
</dbReference>
<protein>
    <recommendedName>
        <fullName evidence="14">T-cell surface glycoprotein CD5</fullName>
    </recommendedName>
</protein>
<evidence type="ECO:0000259" key="18">
    <source>
        <dbReference type="PROSITE" id="PS50287"/>
    </source>
</evidence>
<gene>
    <name evidence="20" type="primary">Cd5</name>
</gene>
<feature type="domain" description="SRCR" evidence="18">
    <location>
        <begin position="436"/>
        <end position="531"/>
    </location>
</feature>
<organism evidence="19 20">
    <name type="scientific">Heterocephalus glaber</name>
    <name type="common">Naked mole rat</name>
    <dbReference type="NCBI Taxonomy" id="10181"/>
    <lineage>
        <taxon>Eukaryota</taxon>
        <taxon>Metazoa</taxon>
        <taxon>Chordata</taxon>
        <taxon>Craniata</taxon>
        <taxon>Vertebrata</taxon>
        <taxon>Euteleostomi</taxon>
        <taxon>Mammalia</taxon>
        <taxon>Eutheria</taxon>
        <taxon>Euarchontoglires</taxon>
        <taxon>Glires</taxon>
        <taxon>Rodentia</taxon>
        <taxon>Hystricomorpha</taxon>
        <taxon>Bathyergidae</taxon>
        <taxon>Heterocephalus</taxon>
    </lineage>
</organism>
<keyword evidence="3" id="KW-0597">Phosphoprotein</keyword>
<keyword evidence="2" id="KW-1003">Cell membrane</keyword>
<evidence type="ECO:0000313" key="19">
    <source>
        <dbReference type="Proteomes" id="UP000694906"/>
    </source>
</evidence>
<dbReference type="RefSeq" id="XP_021107522.1">
    <property type="nucleotide sequence ID" value="XM_021251863.1"/>
</dbReference>
<evidence type="ECO:0000256" key="14">
    <source>
        <dbReference type="ARBA" id="ARBA00068568"/>
    </source>
</evidence>
<dbReference type="InterPro" id="IPR003566">
    <property type="entry name" value="Tcell_CD5"/>
</dbReference>
<evidence type="ECO:0000256" key="17">
    <source>
        <dbReference type="SAM" id="Phobius"/>
    </source>
</evidence>
<feature type="transmembrane region" description="Helical" evidence="17">
    <location>
        <begin position="539"/>
        <end position="565"/>
    </location>
</feature>
<feature type="compositionally biased region" description="Polar residues" evidence="16">
    <location>
        <begin position="615"/>
        <end position="625"/>
    </location>
</feature>
<evidence type="ECO:0000256" key="1">
    <source>
        <dbReference type="ARBA" id="ARBA00004251"/>
    </source>
</evidence>
<feature type="disulfide bond" evidence="15">
    <location>
        <begin position="279"/>
        <end position="289"/>
    </location>
</feature>
<keyword evidence="19" id="KW-1185">Reference proteome</keyword>
<evidence type="ECO:0000256" key="2">
    <source>
        <dbReference type="ARBA" id="ARBA00022475"/>
    </source>
</evidence>
<evidence type="ECO:0000256" key="7">
    <source>
        <dbReference type="ARBA" id="ARBA00022989"/>
    </source>
</evidence>
<sequence length="658" mass="69444">MCLDLPSSLIQAHSKEGSGQHGRGPRGSGALTLRVLVAADGVERKGGPEGAVPRTRLALSAHFPASPASPKQGQAASCGPAALPASAGPAGKTQRGCVPPSVNCAPERLTAKVKNRCHAVLGPGEGAQDGRLCQVGDARPLAHCWAPLWLHSLQPQLRSPECHPCSAHRDELARPWETVAGRPLAPPTLHLTPPFHCATPGFQVRLEGSSSPCQGRLQVYTQDSWSSVCADSWGLAGSSPPDPRQASQLCQRLRCGDICRLGIIPAFNAPQPRLRELTCQGPPGSFSNCSSSRTRSLCQTLGLVCLEPQRTTLPPTSPPASTTPEPTAPPRLQLVAQPGGLQCAGAVEFYSGRWGGTVGYKARDDKARGLGTLICSVLGCGSFLKWLPEAEAPEPQWTVRNASCQALPQCFQRAPPGAASPALGLVCSGFQPKVQSRLVGGGSVCQGTVEVRQGGPGVAWAALCHSAVARSSARWDEVCQEQQCGRAAAVHVLDAGEGTGGLLCREEEQLSRCHALQEKRSLCHGVHVSCQDPKPPGPAAGTVGSIVLALLLSAVLLAVCGPLAYRKLLKKVRQKKQRQWIGPTGMSQTMSFHRNPTGTVRAQPENRPESHADNEYSQPPRNSRLSAYPALEGALRLSAAQPDNSSDSDYDLHTAQRL</sequence>
<dbReference type="InterPro" id="IPR001190">
    <property type="entry name" value="SRCR"/>
</dbReference>
<evidence type="ECO:0000256" key="5">
    <source>
        <dbReference type="ARBA" id="ARBA00022729"/>
    </source>
</evidence>
<comment type="caution">
    <text evidence="15">Lacks conserved residue(s) required for the propagation of feature annotation.</text>
</comment>
<feature type="compositionally biased region" description="Polar residues" evidence="16">
    <location>
        <begin position="585"/>
        <end position="600"/>
    </location>
</feature>
<evidence type="ECO:0000256" key="9">
    <source>
        <dbReference type="ARBA" id="ARBA00023157"/>
    </source>
</evidence>
<dbReference type="GeneID" id="101709535"/>
<dbReference type="SUPFAM" id="SSF56487">
    <property type="entry name" value="SRCR-like"/>
    <property type="match status" value="2"/>
</dbReference>
<keyword evidence="6" id="KW-0677">Repeat</keyword>
<evidence type="ECO:0000256" key="16">
    <source>
        <dbReference type="SAM" id="MobiDB-lite"/>
    </source>
</evidence>
<dbReference type="PANTHER" id="PTHR47309:SF1">
    <property type="entry name" value="T-CELL SURFACE GLYCOPROTEIN CD5"/>
    <property type="match status" value="1"/>
</dbReference>
<reference evidence="20" key="1">
    <citation type="submission" date="2025-08" db="UniProtKB">
        <authorList>
            <consortium name="RefSeq"/>
        </authorList>
    </citation>
    <scope>IDENTIFICATION</scope>
</reference>
<keyword evidence="11" id="KW-0325">Glycoprotein</keyword>
<dbReference type="Proteomes" id="UP000694906">
    <property type="component" value="Unplaced"/>
</dbReference>
<feature type="compositionally biased region" description="Basic and acidic residues" evidence="16">
    <location>
        <begin position="604"/>
        <end position="614"/>
    </location>
</feature>
<evidence type="ECO:0000256" key="13">
    <source>
        <dbReference type="ARBA" id="ARBA00063897"/>
    </source>
</evidence>
<dbReference type="AlphaFoldDB" id="A0AAX6SF41"/>
<dbReference type="GO" id="GO:0005886">
    <property type="term" value="C:plasma membrane"/>
    <property type="evidence" value="ECO:0007669"/>
    <property type="project" value="UniProtKB-SubCell"/>
</dbReference>